<comment type="caution">
    <text evidence="11">The sequence shown here is derived from an EMBL/GenBank/DDBJ whole genome shotgun (WGS) entry which is preliminary data.</text>
</comment>
<evidence type="ECO:0000313" key="12">
    <source>
        <dbReference type="Proteomes" id="UP000821866"/>
    </source>
</evidence>
<organism evidence="11 12">
    <name type="scientific">Rhipicephalus microplus</name>
    <name type="common">Cattle tick</name>
    <name type="synonym">Boophilus microplus</name>
    <dbReference type="NCBI Taxonomy" id="6941"/>
    <lineage>
        <taxon>Eukaryota</taxon>
        <taxon>Metazoa</taxon>
        <taxon>Ecdysozoa</taxon>
        <taxon>Arthropoda</taxon>
        <taxon>Chelicerata</taxon>
        <taxon>Arachnida</taxon>
        <taxon>Acari</taxon>
        <taxon>Parasitiformes</taxon>
        <taxon>Ixodida</taxon>
        <taxon>Ixodoidea</taxon>
        <taxon>Ixodidae</taxon>
        <taxon>Rhipicephalinae</taxon>
        <taxon>Rhipicephalus</taxon>
        <taxon>Boophilus</taxon>
    </lineage>
</organism>
<dbReference type="PANTHER" id="PTHR11214:SF376">
    <property type="entry name" value="HEXOSYLTRANSFERASE"/>
    <property type="match status" value="1"/>
</dbReference>
<evidence type="ECO:0000256" key="6">
    <source>
        <dbReference type="ARBA" id="ARBA00022968"/>
    </source>
</evidence>
<keyword evidence="3 10" id="KW-0328">Glycosyltransferase</keyword>
<evidence type="ECO:0000256" key="1">
    <source>
        <dbReference type="ARBA" id="ARBA00004323"/>
    </source>
</evidence>
<dbReference type="EMBL" id="JABSTU010000001">
    <property type="protein sequence ID" value="KAH8039110.1"/>
    <property type="molecule type" value="Genomic_DNA"/>
</dbReference>
<comment type="subcellular location">
    <subcellularLocation>
        <location evidence="1 10">Golgi apparatus membrane</location>
        <topology evidence="1 10">Single-pass type II membrane protein</topology>
    </subcellularLocation>
</comment>
<dbReference type="Gene3D" id="3.90.550.50">
    <property type="match status" value="1"/>
</dbReference>
<proteinExistence type="inferred from homology"/>
<keyword evidence="12" id="KW-1185">Reference proteome</keyword>
<evidence type="ECO:0000256" key="9">
    <source>
        <dbReference type="ARBA" id="ARBA00023136"/>
    </source>
</evidence>
<dbReference type="VEuPathDB" id="VectorBase:LOC119159883"/>
<gene>
    <name evidence="11" type="ORF">HPB51_005235</name>
</gene>
<keyword evidence="8 10" id="KW-0333">Golgi apparatus</keyword>
<reference evidence="11" key="2">
    <citation type="submission" date="2021-09" db="EMBL/GenBank/DDBJ databases">
        <authorList>
            <person name="Jia N."/>
            <person name="Wang J."/>
            <person name="Shi W."/>
            <person name="Du L."/>
            <person name="Sun Y."/>
            <person name="Zhan W."/>
            <person name="Jiang J."/>
            <person name="Wang Q."/>
            <person name="Zhang B."/>
            <person name="Ji P."/>
            <person name="Sakyi L.B."/>
            <person name="Cui X."/>
            <person name="Yuan T."/>
            <person name="Jiang B."/>
            <person name="Yang W."/>
            <person name="Lam T.T.-Y."/>
            <person name="Chang Q."/>
            <person name="Ding S."/>
            <person name="Wang X."/>
            <person name="Zhu J."/>
            <person name="Ruan X."/>
            <person name="Zhao L."/>
            <person name="Wei J."/>
            <person name="Que T."/>
            <person name="Du C."/>
            <person name="Cheng J."/>
            <person name="Dai P."/>
            <person name="Han X."/>
            <person name="Huang E."/>
            <person name="Gao Y."/>
            <person name="Liu J."/>
            <person name="Shao H."/>
            <person name="Ye R."/>
            <person name="Li L."/>
            <person name="Wei W."/>
            <person name="Wang X."/>
            <person name="Wang C."/>
            <person name="Huo Q."/>
            <person name="Li W."/>
            <person name="Guo W."/>
            <person name="Chen H."/>
            <person name="Chen S."/>
            <person name="Zhou L."/>
            <person name="Zhou L."/>
            <person name="Ni X."/>
            <person name="Tian J."/>
            <person name="Zhou Y."/>
            <person name="Sheng Y."/>
            <person name="Liu T."/>
            <person name="Pan Y."/>
            <person name="Xia L."/>
            <person name="Li J."/>
            <person name="Zhao F."/>
            <person name="Cao W."/>
        </authorList>
    </citation>
    <scope>NUCLEOTIDE SEQUENCE</scope>
    <source>
        <strain evidence="11">Rmic-2018</strain>
        <tissue evidence="11">Larvae</tissue>
    </source>
</reference>
<name>A0A9J6EXE4_RHIMP</name>
<accession>A0A9J6EXE4</accession>
<evidence type="ECO:0000313" key="11">
    <source>
        <dbReference type="EMBL" id="KAH8039110.1"/>
    </source>
</evidence>
<evidence type="ECO:0000256" key="8">
    <source>
        <dbReference type="ARBA" id="ARBA00023034"/>
    </source>
</evidence>
<sequence>MSNTGKNDKLDVLRNKHGQFYFGDAAVECLKRAAEMNDRIKSRHTRDISAACQSSNKTKRVALRWVCAPVSEVISILFFVGSSTDARQQRVLESEAVREGDIVVLNITEDRHNLSLKFLLGARWILEYCSPDSATIVKIDADILVNVYALSSYVNSNVMWLTGIHCVVYKNIAPVRKRTSEWYVSKDDYTLEVYPNYCAGDAYFMKPALLSAIVDAAVLVPYFWIEDVYVTGIVGDFANVNLVDISGHVILSKPRNLLRVSATTLFVNTRLARLSDNRKSSLWKDILQRNKSMQREYRKNVEVYYRSVG</sequence>
<dbReference type="InterPro" id="IPR002659">
    <property type="entry name" value="Glyco_trans_31"/>
</dbReference>
<keyword evidence="9" id="KW-0472">Membrane</keyword>
<dbReference type="AlphaFoldDB" id="A0A9J6EXE4"/>
<keyword evidence="6" id="KW-0735">Signal-anchor</keyword>
<evidence type="ECO:0000256" key="10">
    <source>
        <dbReference type="RuleBase" id="RU363063"/>
    </source>
</evidence>
<dbReference type="GO" id="GO:0000139">
    <property type="term" value="C:Golgi membrane"/>
    <property type="evidence" value="ECO:0007669"/>
    <property type="project" value="UniProtKB-SubCell"/>
</dbReference>
<dbReference type="Proteomes" id="UP000821866">
    <property type="component" value="Chromosome 1"/>
</dbReference>
<dbReference type="Pfam" id="PF01762">
    <property type="entry name" value="Galactosyl_T"/>
    <property type="match status" value="1"/>
</dbReference>
<comment type="similarity">
    <text evidence="2 10">Belongs to the glycosyltransferase 31 family.</text>
</comment>
<evidence type="ECO:0000256" key="4">
    <source>
        <dbReference type="ARBA" id="ARBA00022679"/>
    </source>
</evidence>
<evidence type="ECO:0000256" key="2">
    <source>
        <dbReference type="ARBA" id="ARBA00008661"/>
    </source>
</evidence>
<dbReference type="EC" id="2.4.1.-" evidence="10"/>
<dbReference type="GO" id="GO:0006493">
    <property type="term" value="P:protein O-linked glycosylation"/>
    <property type="evidence" value="ECO:0007669"/>
    <property type="project" value="TreeGrafter"/>
</dbReference>
<reference evidence="11" key="1">
    <citation type="journal article" date="2020" name="Cell">
        <title>Large-Scale Comparative Analyses of Tick Genomes Elucidate Their Genetic Diversity and Vector Capacities.</title>
        <authorList>
            <consortium name="Tick Genome and Microbiome Consortium (TIGMIC)"/>
            <person name="Jia N."/>
            <person name="Wang J."/>
            <person name="Shi W."/>
            <person name="Du L."/>
            <person name="Sun Y."/>
            <person name="Zhan W."/>
            <person name="Jiang J.F."/>
            <person name="Wang Q."/>
            <person name="Zhang B."/>
            <person name="Ji P."/>
            <person name="Bell-Sakyi L."/>
            <person name="Cui X.M."/>
            <person name="Yuan T.T."/>
            <person name="Jiang B.G."/>
            <person name="Yang W.F."/>
            <person name="Lam T.T."/>
            <person name="Chang Q.C."/>
            <person name="Ding S.J."/>
            <person name="Wang X.J."/>
            <person name="Zhu J.G."/>
            <person name="Ruan X.D."/>
            <person name="Zhao L."/>
            <person name="Wei J.T."/>
            <person name="Ye R.Z."/>
            <person name="Que T.C."/>
            <person name="Du C.H."/>
            <person name="Zhou Y.H."/>
            <person name="Cheng J.X."/>
            <person name="Dai P.F."/>
            <person name="Guo W.B."/>
            <person name="Han X.H."/>
            <person name="Huang E.J."/>
            <person name="Li L.F."/>
            <person name="Wei W."/>
            <person name="Gao Y.C."/>
            <person name="Liu J.Z."/>
            <person name="Shao H.Z."/>
            <person name="Wang X."/>
            <person name="Wang C.C."/>
            <person name="Yang T.C."/>
            <person name="Huo Q.B."/>
            <person name="Li W."/>
            <person name="Chen H.Y."/>
            <person name="Chen S.E."/>
            <person name="Zhou L.G."/>
            <person name="Ni X.B."/>
            <person name="Tian J.H."/>
            <person name="Sheng Y."/>
            <person name="Liu T."/>
            <person name="Pan Y.S."/>
            <person name="Xia L.Y."/>
            <person name="Li J."/>
            <person name="Zhao F."/>
            <person name="Cao W.C."/>
        </authorList>
    </citation>
    <scope>NUCLEOTIDE SEQUENCE</scope>
    <source>
        <strain evidence="11">Rmic-2018</strain>
    </source>
</reference>
<evidence type="ECO:0000256" key="5">
    <source>
        <dbReference type="ARBA" id="ARBA00022692"/>
    </source>
</evidence>
<protein>
    <recommendedName>
        <fullName evidence="10">Hexosyltransferase</fullName>
        <ecNumber evidence="10">2.4.1.-</ecNumber>
    </recommendedName>
</protein>
<dbReference type="PANTHER" id="PTHR11214">
    <property type="entry name" value="BETA-1,3-N-ACETYLGLUCOSAMINYLTRANSFERASE"/>
    <property type="match status" value="1"/>
</dbReference>
<dbReference type="GO" id="GO:0016758">
    <property type="term" value="F:hexosyltransferase activity"/>
    <property type="evidence" value="ECO:0007669"/>
    <property type="project" value="InterPro"/>
</dbReference>
<evidence type="ECO:0000256" key="3">
    <source>
        <dbReference type="ARBA" id="ARBA00022676"/>
    </source>
</evidence>
<evidence type="ECO:0000256" key="7">
    <source>
        <dbReference type="ARBA" id="ARBA00022989"/>
    </source>
</evidence>
<keyword evidence="5" id="KW-0812">Transmembrane</keyword>
<keyword evidence="4" id="KW-0808">Transferase</keyword>
<keyword evidence="7" id="KW-1133">Transmembrane helix</keyword>